<feature type="transmembrane region" description="Helical" evidence="7">
    <location>
        <begin position="108"/>
        <end position="126"/>
    </location>
</feature>
<keyword evidence="4" id="KW-0133">Cell shape</keyword>
<evidence type="ECO:0008006" key="9">
    <source>
        <dbReference type="Google" id="ProtNLM"/>
    </source>
</evidence>
<dbReference type="EMBL" id="UINC01019316">
    <property type="protein sequence ID" value="SVA81741.1"/>
    <property type="molecule type" value="Genomic_DNA"/>
</dbReference>
<keyword evidence="2" id="KW-1003">Cell membrane</keyword>
<dbReference type="GO" id="GO:0005886">
    <property type="term" value="C:plasma membrane"/>
    <property type="evidence" value="ECO:0007669"/>
    <property type="project" value="UniProtKB-SubCell"/>
</dbReference>
<accession>A0A381YYL9</accession>
<keyword evidence="3 7" id="KW-0812">Transmembrane</keyword>
<reference evidence="8" key="1">
    <citation type="submission" date="2018-05" db="EMBL/GenBank/DDBJ databases">
        <authorList>
            <person name="Lanie J.A."/>
            <person name="Ng W.-L."/>
            <person name="Kazmierczak K.M."/>
            <person name="Andrzejewski T.M."/>
            <person name="Davidsen T.M."/>
            <person name="Wayne K.J."/>
            <person name="Tettelin H."/>
            <person name="Glass J.I."/>
            <person name="Rusch D."/>
            <person name="Podicherti R."/>
            <person name="Tsui H.-C.T."/>
            <person name="Winkler M.E."/>
        </authorList>
    </citation>
    <scope>NUCLEOTIDE SEQUENCE</scope>
</reference>
<feature type="transmembrane region" description="Helical" evidence="7">
    <location>
        <begin position="34"/>
        <end position="52"/>
    </location>
</feature>
<keyword evidence="5 7" id="KW-1133">Transmembrane helix</keyword>
<evidence type="ECO:0000256" key="1">
    <source>
        <dbReference type="ARBA" id="ARBA00004651"/>
    </source>
</evidence>
<dbReference type="NCBIfam" id="TIGR03426">
    <property type="entry name" value="shape_MreD"/>
    <property type="match status" value="1"/>
</dbReference>
<protein>
    <recommendedName>
        <fullName evidence="9">Rod shape-determining protein MreD</fullName>
    </recommendedName>
</protein>
<organism evidence="8">
    <name type="scientific">marine metagenome</name>
    <dbReference type="NCBI Taxonomy" id="408172"/>
    <lineage>
        <taxon>unclassified sequences</taxon>
        <taxon>metagenomes</taxon>
        <taxon>ecological metagenomes</taxon>
    </lineage>
</organism>
<dbReference type="InterPro" id="IPR007227">
    <property type="entry name" value="Cell_shape_determining_MreD"/>
</dbReference>
<feature type="transmembrane region" description="Helical" evidence="7">
    <location>
        <begin position="138"/>
        <end position="157"/>
    </location>
</feature>
<dbReference type="GO" id="GO:0008360">
    <property type="term" value="P:regulation of cell shape"/>
    <property type="evidence" value="ECO:0007669"/>
    <property type="project" value="UniProtKB-KW"/>
</dbReference>
<evidence type="ECO:0000256" key="2">
    <source>
        <dbReference type="ARBA" id="ARBA00022475"/>
    </source>
</evidence>
<keyword evidence="6 7" id="KW-0472">Membrane</keyword>
<evidence type="ECO:0000256" key="3">
    <source>
        <dbReference type="ARBA" id="ARBA00022692"/>
    </source>
</evidence>
<feature type="transmembrane region" description="Helical" evidence="7">
    <location>
        <begin position="82"/>
        <end position="99"/>
    </location>
</feature>
<dbReference type="AlphaFoldDB" id="A0A381YYL9"/>
<sequence>MVIQKKNKIFINLLKLAPVIILFVSVLNEFDLNYIKYFSFNFPFILIFYWSLKKSDSLGYGYIFVAGLINDVVIGFPIGFTSVNYLLICGFASYLRNITLRPNMIQDWFFFLFTILVVNSMSYMMLNLFFSTNVDYTILFYNTFFTFLFYLVFANLFKIYQKVVFKETND</sequence>
<evidence type="ECO:0000256" key="7">
    <source>
        <dbReference type="SAM" id="Phobius"/>
    </source>
</evidence>
<evidence type="ECO:0000313" key="8">
    <source>
        <dbReference type="EMBL" id="SVA81741.1"/>
    </source>
</evidence>
<proteinExistence type="predicted"/>
<name>A0A381YYL9_9ZZZZ</name>
<evidence type="ECO:0000256" key="5">
    <source>
        <dbReference type="ARBA" id="ARBA00022989"/>
    </source>
</evidence>
<feature type="transmembrane region" description="Helical" evidence="7">
    <location>
        <begin position="9"/>
        <end position="28"/>
    </location>
</feature>
<gene>
    <name evidence="8" type="ORF">METZ01_LOCUS134595</name>
</gene>
<evidence type="ECO:0000256" key="4">
    <source>
        <dbReference type="ARBA" id="ARBA00022960"/>
    </source>
</evidence>
<comment type="subcellular location">
    <subcellularLocation>
        <location evidence="1">Cell membrane</location>
        <topology evidence="1">Multi-pass membrane protein</topology>
    </subcellularLocation>
</comment>
<evidence type="ECO:0000256" key="6">
    <source>
        <dbReference type="ARBA" id="ARBA00023136"/>
    </source>
</evidence>